<keyword evidence="1" id="KW-0472">Membrane</keyword>
<evidence type="ECO:0000313" key="4">
    <source>
        <dbReference type="Proteomes" id="UP000726737"/>
    </source>
</evidence>
<dbReference type="Proteomes" id="UP000726737">
    <property type="component" value="Unassembled WGS sequence"/>
</dbReference>
<evidence type="ECO:0000256" key="1">
    <source>
        <dbReference type="SAM" id="Phobius"/>
    </source>
</evidence>
<feature type="transmembrane region" description="Helical" evidence="1">
    <location>
        <begin position="118"/>
        <end position="135"/>
    </location>
</feature>
<organism evidence="3 4">
    <name type="scientific">Mortierella polycephala</name>
    <dbReference type="NCBI Taxonomy" id="41804"/>
    <lineage>
        <taxon>Eukaryota</taxon>
        <taxon>Fungi</taxon>
        <taxon>Fungi incertae sedis</taxon>
        <taxon>Mucoromycota</taxon>
        <taxon>Mortierellomycotina</taxon>
        <taxon>Mortierellomycetes</taxon>
        <taxon>Mortierellales</taxon>
        <taxon>Mortierellaceae</taxon>
        <taxon>Mortierella</taxon>
    </lineage>
</organism>
<dbReference type="InterPro" id="IPR019595">
    <property type="entry name" value="DUF2470"/>
</dbReference>
<sequence length="220" mass="24651">MHRRVQDPIAEHSARLCEYMNSQPNIVLSYARYFGEYSNASSAKVTSVDQHGFDISCQDQGQEQEVRVTFDHPQHAPSQVRNTLTALTKEAESALRGSDPSKGSYPESPSVTFPDLDVITTFIVVFVSIVIYLEFFPNTKSPILQWVFNTLGARTIHSIVLTVAGIHVCESLISLYFTVVVGKGFFRATDVVQWFCAVLVLGYPVLFQLIRLAKSSKRKE</sequence>
<dbReference type="EMBL" id="JAAAJA010000034">
    <property type="protein sequence ID" value="KAG0265307.1"/>
    <property type="molecule type" value="Genomic_DNA"/>
</dbReference>
<dbReference type="Gene3D" id="3.20.180.10">
    <property type="entry name" value="PNP-oxidase-like"/>
    <property type="match status" value="1"/>
</dbReference>
<dbReference type="AlphaFoldDB" id="A0A9P6QDA9"/>
<feature type="transmembrane region" description="Helical" evidence="1">
    <location>
        <begin position="156"/>
        <end position="179"/>
    </location>
</feature>
<comment type="caution">
    <text evidence="3">The sequence shown here is derived from an EMBL/GenBank/DDBJ whole genome shotgun (WGS) entry which is preliminary data.</text>
</comment>
<gene>
    <name evidence="3" type="ORF">BG011_005007</name>
</gene>
<keyword evidence="4" id="KW-1185">Reference proteome</keyword>
<name>A0A9P6QDA9_9FUNG</name>
<accession>A0A9P6QDA9</accession>
<keyword evidence="1" id="KW-1133">Transmembrane helix</keyword>
<evidence type="ECO:0000259" key="2">
    <source>
        <dbReference type="Pfam" id="PF10615"/>
    </source>
</evidence>
<feature type="domain" description="DUF2470" evidence="2">
    <location>
        <begin position="13"/>
        <end position="87"/>
    </location>
</feature>
<proteinExistence type="predicted"/>
<dbReference type="InterPro" id="IPR028110">
    <property type="entry name" value="TMEM254"/>
</dbReference>
<dbReference type="Pfam" id="PF10615">
    <property type="entry name" value="DUF2470"/>
    <property type="match status" value="1"/>
</dbReference>
<feature type="transmembrane region" description="Helical" evidence="1">
    <location>
        <begin position="191"/>
        <end position="210"/>
    </location>
</feature>
<reference evidence="3" key="1">
    <citation type="journal article" date="2020" name="Fungal Divers.">
        <title>Resolving the Mortierellaceae phylogeny through synthesis of multi-gene phylogenetics and phylogenomics.</title>
        <authorList>
            <person name="Vandepol N."/>
            <person name="Liber J."/>
            <person name="Desiro A."/>
            <person name="Na H."/>
            <person name="Kennedy M."/>
            <person name="Barry K."/>
            <person name="Grigoriev I.V."/>
            <person name="Miller A.N."/>
            <person name="O'Donnell K."/>
            <person name="Stajich J.E."/>
            <person name="Bonito G."/>
        </authorList>
    </citation>
    <scope>NUCLEOTIDE SEQUENCE</scope>
    <source>
        <strain evidence="3">KOD948</strain>
    </source>
</reference>
<dbReference type="Pfam" id="PF14934">
    <property type="entry name" value="TMEM254"/>
    <property type="match status" value="1"/>
</dbReference>
<protein>
    <recommendedName>
        <fullName evidence="2">DUF2470 domain-containing protein</fullName>
    </recommendedName>
</protein>
<dbReference type="InterPro" id="IPR037119">
    <property type="entry name" value="Haem_oxidase_HugZ-like_sf"/>
</dbReference>
<evidence type="ECO:0000313" key="3">
    <source>
        <dbReference type="EMBL" id="KAG0265307.1"/>
    </source>
</evidence>
<keyword evidence="1" id="KW-0812">Transmembrane</keyword>
<dbReference type="OrthoDB" id="5553410at2759"/>